<dbReference type="GO" id="GO:0004553">
    <property type="term" value="F:hydrolase activity, hydrolyzing O-glycosyl compounds"/>
    <property type="evidence" value="ECO:0007669"/>
    <property type="project" value="InterPro"/>
</dbReference>
<dbReference type="Gene3D" id="2.60.40.1190">
    <property type="match status" value="1"/>
</dbReference>
<dbReference type="GO" id="GO:0016052">
    <property type="term" value="P:carbohydrate catabolic process"/>
    <property type="evidence" value="ECO:0007669"/>
    <property type="project" value="InterPro"/>
</dbReference>
<feature type="domain" description="DUF5916" evidence="2">
    <location>
        <begin position="168"/>
        <end position="568"/>
    </location>
</feature>
<evidence type="ECO:0000313" key="3">
    <source>
        <dbReference type="EMBL" id="KKN17380.1"/>
    </source>
</evidence>
<dbReference type="GO" id="GO:0030246">
    <property type="term" value="F:carbohydrate binding"/>
    <property type="evidence" value="ECO:0007669"/>
    <property type="project" value="InterPro"/>
</dbReference>
<proteinExistence type="predicted"/>
<evidence type="ECO:0000259" key="2">
    <source>
        <dbReference type="Pfam" id="PF19313"/>
    </source>
</evidence>
<evidence type="ECO:0000259" key="1">
    <source>
        <dbReference type="Pfam" id="PF06452"/>
    </source>
</evidence>
<reference evidence="3" key="1">
    <citation type="journal article" date="2015" name="Nature">
        <title>Complex archaea that bridge the gap between prokaryotes and eukaryotes.</title>
        <authorList>
            <person name="Spang A."/>
            <person name="Saw J.H."/>
            <person name="Jorgensen S.L."/>
            <person name="Zaremba-Niedzwiedzka K."/>
            <person name="Martijn J."/>
            <person name="Lind A.E."/>
            <person name="van Eijk R."/>
            <person name="Schleper C."/>
            <person name="Guy L."/>
            <person name="Ettema T.J."/>
        </authorList>
    </citation>
    <scope>NUCLEOTIDE SEQUENCE</scope>
</reference>
<dbReference type="AlphaFoldDB" id="A0A0F9ND33"/>
<sequence length="657" mass="76154">TEIRVLYDDQYLYFGVVCFDSQPEKIVANEMRRDGELQNDDYFEIFIDASHDHRNAFYFAVNPLGARRDALIRDEGSNINWNWDGIWIAKVKRTERGWTAEIAIPFYTLRFKKGKNQTWGINFGRHIARKREEIYWSPILRDYGWSGKYKVSYCGHLQGLENLNQGKRIQITPYLIGGSIQEEEEASLTRSVDLGLDLKYRLTSNLTADITINTDFAQVEADQEQFNMTRFSLFFPEKRGFFLEGADIFRVGERYRPYEPPSTLFFFSRTIGLSEDGREIPVIGGVRITGKTGSYDLGILNVLTDSTSYEEDDEQVNIEKTNYSVIRVKRDFLEKSTVGIMVLSKDSLDSSYYNRGAAFDFNLALGKSLKMGGYAGKTFTPDLKGKDWAANLDFIWESDFFMADVSYADVGENFNSELGFVPRTDIRKIKANLGIGPRPNILNIRQMFFFNNFIYIENHSGQLESRNILTGMFNLFQNGSNLLLAYMQNYEYLTDGFEIKENVFIPSEAHKFNQFIGWFESDKSKSIALRTEVNLGQFYNGRLFRVNTSGILKLNKNLNMEFIYDRNQFDLPVDGGKFTTNIVAARVIYSFTPDLYAKAYLQWNDDENLLINNFLFRWIYKPGANIYFIYNETRKLGSEGYIQDRALMLKVSFLFNY</sequence>
<comment type="caution">
    <text evidence="3">The sequence shown here is derived from an EMBL/GenBank/DDBJ whole genome shotgun (WGS) entry which is preliminary data.</text>
</comment>
<dbReference type="Pfam" id="PF06452">
    <property type="entry name" value="CBM9_1"/>
    <property type="match status" value="1"/>
</dbReference>
<name>A0A0F9ND33_9ZZZZ</name>
<feature type="domain" description="Carbohydrate-binding" evidence="1">
    <location>
        <begin position="2"/>
        <end position="123"/>
    </location>
</feature>
<dbReference type="SUPFAM" id="SSF49344">
    <property type="entry name" value="CBD9-like"/>
    <property type="match status" value="1"/>
</dbReference>
<dbReference type="EMBL" id="LAZR01003526">
    <property type="protein sequence ID" value="KKN17380.1"/>
    <property type="molecule type" value="Genomic_DNA"/>
</dbReference>
<protein>
    <submittedName>
        <fullName evidence="3">Uncharacterized protein</fullName>
    </submittedName>
</protein>
<dbReference type="Pfam" id="PF19313">
    <property type="entry name" value="DUF5916"/>
    <property type="match status" value="1"/>
</dbReference>
<dbReference type="InterPro" id="IPR010502">
    <property type="entry name" value="Carb-bd_dom_fam9"/>
</dbReference>
<accession>A0A0F9ND33</accession>
<dbReference type="CDD" id="cd09618">
    <property type="entry name" value="CBM9_like_2"/>
    <property type="match status" value="1"/>
</dbReference>
<organism evidence="3">
    <name type="scientific">marine sediment metagenome</name>
    <dbReference type="NCBI Taxonomy" id="412755"/>
    <lineage>
        <taxon>unclassified sequences</taxon>
        <taxon>metagenomes</taxon>
        <taxon>ecological metagenomes</taxon>
    </lineage>
</organism>
<dbReference type="InterPro" id="IPR045670">
    <property type="entry name" value="DUF5916"/>
</dbReference>
<feature type="non-terminal residue" evidence="3">
    <location>
        <position position="1"/>
    </location>
</feature>
<gene>
    <name evidence="3" type="ORF">LCGC14_0966380</name>
</gene>